<sequence length="140" mass="15118">MLAIGLLGMAVNVPLGVWREHTVKFSPAWFVAIHSAIPFIAMLRKSVNMPKSAMAFTIAASILGQVIGSRAEKARLKHATAMPNVVDHTYEHVKADIKSPVPSTVYVFNDDKGMGNSQCGDKIWDTVESTNPSSDAISAH</sequence>
<evidence type="ECO:0000313" key="1">
    <source>
        <dbReference type="EMBL" id="ADE77911.1"/>
    </source>
</evidence>
<protein>
    <submittedName>
        <fullName evidence="1">Uncharacterized protein</fullName>
    </submittedName>
</protein>
<reference evidence="1" key="1">
    <citation type="submission" date="2010-04" db="EMBL/GenBank/DDBJ databases">
        <authorList>
            <person name="Reid K.E."/>
            <person name="Liao N."/>
            <person name="Chan S."/>
            <person name="Docking R."/>
            <person name="Taylor G."/>
            <person name="Moore R."/>
            <person name="Mayo M."/>
            <person name="Munro S."/>
            <person name="King J."/>
            <person name="Yanchuk A."/>
            <person name="Holt R."/>
            <person name="Jones S."/>
            <person name="Marra M."/>
            <person name="Ritland C.E."/>
            <person name="Ritland K."/>
            <person name="Bohlmann J."/>
        </authorList>
    </citation>
    <scope>NUCLEOTIDE SEQUENCE</scope>
    <source>
        <tissue evidence="1">Bud</tissue>
    </source>
</reference>
<dbReference type="GO" id="GO:0009507">
    <property type="term" value="C:chloroplast"/>
    <property type="evidence" value="ECO:0007669"/>
    <property type="project" value="TreeGrafter"/>
</dbReference>
<dbReference type="PANTHER" id="PTHR31033:SF18">
    <property type="entry name" value="OS06G0115800 PROTEIN"/>
    <property type="match status" value="1"/>
</dbReference>
<proteinExistence type="evidence at transcript level"/>
<dbReference type="AlphaFoldDB" id="D5AEE2"/>
<name>D5AEE2_PICSI</name>
<dbReference type="EMBL" id="BT124676">
    <property type="protein sequence ID" value="ADE77911.1"/>
    <property type="molecule type" value="mRNA"/>
</dbReference>
<organism evidence="1">
    <name type="scientific">Picea sitchensis</name>
    <name type="common">Sitka spruce</name>
    <name type="synonym">Pinus sitchensis</name>
    <dbReference type="NCBI Taxonomy" id="3332"/>
    <lineage>
        <taxon>Eukaryota</taxon>
        <taxon>Viridiplantae</taxon>
        <taxon>Streptophyta</taxon>
        <taxon>Embryophyta</taxon>
        <taxon>Tracheophyta</taxon>
        <taxon>Spermatophyta</taxon>
        <taxon>Pinopsida</taxon>
        <taxon>Pinidae</taxon>
        <taxon>Conifers I</taxon>
        <taxon>Pinales</taxon>
        <taxon>Pinaceae</taxon>
        <taxon>Picea</taxon>
    </lineage>
</organism>
<dbReference type="PANTHER" id="PTHR31033">
    <property type="entry name" value="PROTEIN, PUTATIVE-RELATED"/>
    <property type="match status" value="1"/>
</dbReference>
<accession>D5AEE2</accession>